<keyword evidence="2" id="KW-1185">Reference proteome</keyword>
<evidence type="ECO:0000313" key="2">
    <source>
        <dbReference type="Proteomes" id="UP000610846"/>
    </source>
</evidence>
<organism evidence="1 2">
    <name type="scientific">Cellulosimicrobium arenosum</name>
    <dbReference type="NCBI Taxonomy" id="2708133"/>
    <lineage>
        <taxon>Bacteria</taxon>
        <taxon>Bacillati</taxon>
        <taxon>Actinomycetota</taxon>
        <taxon>Actinomycetes</taxon>
        <taxon>Micrococcales</taxon>
        <taxon>Promicromonosporaceae</taxon>
        <taxon>Cellulosimicrobium</taxon>
    </lineage>
</organism>
<name>A0A927PG10_9MICO</name>
<reference evidence="1" key="2">
    <citation type="submission" date="2020-09" db="EMBL/GenBank/DDBJ databases">
        <authorList>
            <person name="Yu Y."/>
        </authorList>
    </citation>
    <scope>NUCLEOTIDE SEQUENCE</scope>
    <source>
        <strain evidence="1">KCTC 49039</strain>
    </source>
</reference>
<gene>
    <name evidence="1" type="ORF">IF651_13145</name>
</gene>
<sequence length="69" mass="7617">MYGALWRALPGPAWLRVLLLLALAAAVVLACFEWLFPVVAEHMPFNDPNVRQAAHVVPSSPPSLQEVLR</sequence>
<dbReference type="AlphaFoldDB" id="A0A927PG10"/>
<dbReference type="RefSeq" id="WP_191829578.1">
    <property type="nucleotide sequence ID" value="NZ_JACYHB010000011.1"/>
</dbReference>
<dbReference type="Proteomes" id="UP000610846">
    <property type="component" value="Unassembled WGS sequence"/>
</dbReference>
<dbReference type="PROSITE" id="PS51257">
    <property type="entry name" value="PROKAR_LIPOPROTEIN"/>
    <property type="match status" value="1"/>
</dbReference>
<comment type="caution">
    <text evidence="1">The sequence shown here is derived from an EMBL/GenBank/DDBJ whole genome shotgun (WGS) entry which is preliminary data.</text>
</comment>
<protein>
    <submittedName>
        <fullName evidence="1">Uncharacterized protein</fullName>
    </submittedName>
</protein>
<proteinExistence type="predicted"/>
<reference evidence="1" key="1">
    <citation type="journal article" date="2018" name="Curr. Microbiol.">
        <title>Cellulosimicrobium arenosum sp. nov., Isolated from Marine Sediment Sand.</title>
        <authorList>
            <person name="Oh M."/>
            <person name="Kim J.H."/>
            <person name="Yoon J.H."/>
            <person name="Schumann P."/>
            <person name="Kim W."/>
        </authorList>
    </citation>
    <scope>NUCLEOTIDE SEQUENCE</scope>
    <source>
        <strain evidence="1">KCTC 49039</strain>
    </source>
</reference>
<evidence type="ECO:0000313" key="1">
    <source>
        <dbReference type="EMBL" id="MBD8080000.1"/>
    </source>
</evidence>
<accession>A0A927PG10</accession>
<dbReference type="EMBL" id="JACYHB010000011">
    <property type="protein sequence ID" value="MBD8080000.1"/>
    <property type="molecule type" value="Genomic_DNA"/>
</dbReference>